<dbReference type="EMBL" id="JAACJL010000046">
    <property type="protein sequence ID" value="KAF4613170.1"/>
    <property type="molecule type" value="Genomic_DNA"/>
</dbReference>
<accession>A0A8H4VM58</accession>
<organism evidence="2 3">
    <name type="scientific">Agrocybe pediades</name>
    <dbReference type="NCBI Taxonomy" id="84607"/>
    <lineage>
        <taxon>Eukaryota</taxon>
        <taxon>Fungi</taxon>
        <taxon>Dikarya</taxon>
        <taxon>Basidiomycota</taxon>
        <taxon>Agaricomycotina</taxon>
        <taxon>Agaricomycetes</taxon>
        <taxon>Agaricomycetidae</taxon>
        <taxon>Agaricales</taxon>
        <taxon>Agaricineae</taxon>
        <taxon>Strophariaceae</taxon>
        <taxon>Agrocybe</taxon>
    </lineage>
</organism>
<gene>
    <name evidence="2" type="ORF">D9613_010899</name>
</gene>
<reference evidence="2 3" key="1">
    <citation type="submission" date="2019-12" db="EMBL/GenBank/DDBJ databases">
        <authorList>
            <person name="Floudas D."/>
            <person name="Bentzer J."/>
            <person name="Ahren D."/>
            <person name="Johansson T."/>
            <person name="Persson P."/>
            <person name="Tunlid A."/>
        </authorList>
    </citation>
    <scope>NUCLEOTIDE SEQUENCE [LARGE SCALE GENOMIC DNA]</scope>
    <source>
        <strain evidence="2 3">CBS 102.39</strain>
    </source>
</reference>
<comment type="caution">
    <text evidence="2">The sequence shown here is derived from an EMBL/GenBank/DDBJ whole genome shotgun (WGS) entry which is preliminary data.</text>
</comment>
<dbReference type="InterPro" id="IPR001810">
    <property type="entry name" value="F-box_dom"/>
</dbReference>
<name>A0A8H4VM58_9AGAR</name>
<evidence type="ECO:0000259" key="1">
    <source>
        <dbReference type="PROSITE" id="PS50181"/>
    </source>
</evidence>
<dbReference type="Gene3D" id="1.20.1280.50">
    <property type="match status" value="1"/>
</dbReference>
<proteinExistence type="predicted"/>
<protein>
    <recommendedName>
        <fullName evidence="1">F-box domain-containing protein</fullName>
    </recommendedName>
</protein>
<keyword evidence="3" id="KW-1185">Reference proteome</keyword>
<sequence>MHSLTKSSPILTPISVLHEELLWRIFMENADFPDDYMRWRINHLQVRPLIVARRCSQVCRRWRYILLSSSSIWRRMIDMDALIYRPETYWKEEVLSRAGQAPLWVYGTMKRCHAPDFLFFIQSNWHRLQALTIFEPFSEPWVLLPQQRQMLWECLKAPAPNLQRIHIQLYDSTTAVPKSYPFFSDHAPVLNEFHILSRPYKFSHTAPWARTISTVTFVKSLFTTEEILQALKYMPQLGHLIVEDRGIPAGDTLEISPIHLPHLKTLTLSTVGLLEATIILKSIVPSPGCCLNVYLAYHSFSTPEFEHYQRASIKHVISYYSLYPPSVLELKFPGKTNCIVLADGALPCGNRERFFIPVFAGVAPDFPNSSPVLQELIQEGNPSHTKELKLDGFLGAAEGARELLTRLSAMNFFSSITTLAITEYILAQLLKRTFFTDEFLPKLSILKILRDESCPRLDCEGYAPYHPFIKRRRTMGLPISVLELHFLPNHDAAYLEEHTGLVVRCICCGGDQPEYRCGDGHPDRLNFATLSEQRLIKPTPLYFFFCQPDSESASP</sequence>
<dbReference type="Proteomes" id="UP000521872">
    <property type="component" value="Unassembled WGS sequence"/>
</dbReference>
<evidence type="ECO:0000313" key="2">
    <source>
        <dbReference type="EMBL" id="KAF4613170.1"/>
    </source>
</evidence>
<feature type="domain" description="F-box" evidence="1">
    <location>
        <begin position="26"/>
        <end position="76"/>
    </location>
</feature>
<evidence type="ECO:0000313" key="3">
    <source>
        <dbReference type="Proteomes" id="UP000521872"/>
    </source>
</evidence>
<dbReference type="AlphaFoldDB" id="A0A8H4VM58"/>
<dbReference type="PROSITE" id="PS50181">
    <property type="entry name" value="FBOX"/>
    <property type="match status" value="1"/>
</dbReference>